<proteinExistence type="predicted"/>
<name>A0A4R7V7Q7_9PSEU</name>
<comment type="caution">
    <text evidence="1">The sequence shown here is derived from an EMBL/GenBank/DDBJ whole genome shotgun (WGS) entry which is preliminary data.</text>
</comment>
<reference evidence="1 2" key="1">
    <citation type="submission" date="2019-03" db="EMBL/GenBank/DDBJ databases">
        <title>Genomic Encyclopedia of Archaeal and Bacterial Type Strains, Phase II (KMG-II): from individual species to whole genera.</title>
        <authorList>
            <person name="Goeker M."/>
        </authorList>
    </citation>
    <scope>NUCLEOTIDE SEQUENCE [LARGE SCALE GENOMIC DNA]</scope>
    <source>
        <strain evidence="1 2">DSM 45499</strain>
    </source>
</reference>
<evidence type="ECO:0000313" key="1">
    <source>
        <dbReference type="EMBL" id="TDV44957.1"/>
    </source>
</evidence>
<keyword evidence="2" id="KW-1185">Reference proteome</keyword>
<protein>
    <submittedName>
        <fullName evidence="1">Uncharacterized protein</fullName>
    </submittedName>
</protein>
<gene>
    <name evidence="1" type="ORF">CLV71_113222</name>
</gene>
<dbReference type="AlphaFoldDB" id="A0A4R7V7Q7"/>
<organism evidence="1 2">
    <name type="scientific">Actinophytocola oryzae</name>
    <dbReference type="NCBI Taxonomy" id="502181"/>
    <lineage>
        <taxon>Bacteria</taxon>
        <taxon>Bacillati</taxon>
        <taxon>Actinomycetota</taxon>
        <taxon>Actinomycetes</taxon>
        <taxon>Pseudonocardiales</taxon>
        <taxon>Pseudonocardiaceae</taxon>
    </lineage>
</organism>
<dbReference type="Proteomes" id="UP000294927">
    <property type="component" value="Unassembled WGS sequence"/>
</dbReference>
<evidence type="ECO:0000313" key="2">
    <source>
        <dbReference type="Proteomes" id="UP000294927"/>
    </source>
</evidence>
<sequence length="155" mass="17014">MDLDGLDDSQLGQILQHLVSRFDESGELAITAEELAVRTVEDREFLDEAGTALAIVPSADRPPLRAVVETIGAEVPESRQTIEDAAARARRVGTLPLSDMAADILVIAAAAAILRPRFHFRRRTKDSEVDIRIEAGGDKNLRTVLETVLRYLRQG</sequence>
<accession>A0A4R7V7Q7</accession>
<dbReference type="EMBL" id="SOCP01000013">
    <property type="protein sequence ID" value="TDV44957.1"/>
    <property type="molecule type" value="Genomic_DNA"/>
</dbReference>